<comment type="caution">
    <text evidence="2">The sequence shown here is derived from an EMBL/GenBank/DDBJ whole genome shotgun (WGS) entry which is preliminary data.</text>
</comment>
<feature type="domain" description="Metalloprotease TldD/E C-terminal" evidence="1">
    <location>
        <begin position="3"/>
        <end position="39"/>
    </location>
</feature>
<evidence type="ECO:0000313" key="3">
    <source>
        <dbReference type="Proteomes" id="UP001595733"/>
    </source>
</evidence>
<organism evidence="2 3">
    <name type="scientific">Chryseomicrobium palamuruense</name>
    <dbReference type="NCBI Taxonomy" id="682973"/>
    <lineage>
        <taxon>Bacteria</taxon>
        <taxon>Bacillati</taxon>
        <taxon>Bacillota</taxon>
        <taxon>Bacilli</taxon>
        <taxon>Bacillales</taxon>
        <taxon>Caryophanaceae</taxon>
        <taxon>Chryseomicrobium</taxon>
    </lineage>
</organism>
<proteinExistence type="predicted"/>
<accession>A0ABV8UTS1</accession>
<protein>
    <submittedName>
        <fullName evidence="2">Metallopeptidase TldD-related protein</fullName>
    </submittedName>
</protein>
<evidence type="ECO:0000259" key="1">
    <source>
        <dbReference type="Pfam" id="PF19289"/>
    </source>
</evidence>
<dbReference type="RefSeq" id="WP_378140393.1">
    <property type="nucleotide sequence ID" value="NZ_JBHSEF010000009.1"/>
</dbReference>
<dbReference type="Pfam" id="PF19289">
    <property type="entry name" value="PmbA_TldD_3rd"/>
    <property type="match status" value="1"/>
</dbReference>
<reference evidence="3" key="1">
    <citation type="journal article" date="2019" name="Int. J. Syst. Evol. Microbiol.">
        <title>The Global Catalogue of Microorganisms (GCM) 10K type strain sequencing project: providing services to taxonomists for standard genome sequencing and annotation.</title>
        <authorList>
            <consortium name="The Broad Institute Genomics Platform"/>
            <consortium name="The Broad Institute Genome Sequencing Center for Infectious Disease"/>
            <person name="Wu L."/>
            <person name="Ma J."/>
        </authorList>
    </citation>
    <scope>NUCLEOTIDE SEQUENCE [LARGE SCALE GENOMIC DNA]</scope>
    <source>
        <strain evidence="3">CCUG 50353</strain>
    </source>
</reference>
<keyword evidence="3" id="KW-1185">Reference proteome</keyword>
<dbReference type="InterPro" id="IPR045569">
    <property type="entry name" value="Metalloprtase-TldD/E_C"/>
</dbReference>
<dbReference type="Proteomes" id="UP001595733">
    <property type="component" value="Unassembled WGS sequence"/>
</dbReference>
<dbReference type="EMBL" id="JBHSEF010000009">
    <property type="protein sequence ID" value="MFC4353860.1"/>
    <property type="molecule type" value="Genomic_DNA"/>
</dbReference>
<gene>
    <name evidence="2" type="ORF">ACFO0S_02115</name>
</gene>
<evidence type="ECO:0000313" key="2">
    <source>
        <dbReference type="EMBL" id="MFC4353860.1"/>
    </source>
</evidence>
<sequence>MHAIVSRGILETLLQNRKTAKLEGVETTGQAHKSSYTSFANVVKII</sequence>
<dbReference type="InterPro" id="IPR036059">
    <property type="entry name" value="TldD/PmbA_sf"/>
</dbReference>
<name>A0ABV8UTS1_9BACL</name>
<dbReference type="SUPFAM" id="SSF111283">
    <property type="entry name" value="Putative modulator of DNA gyrase, PmbA/TldD"/>
    <property type="match status" value="1"/>
</dbReference>